<feature type="compositionally biased region" description="Pro residues" evidence="1">
    <location>
        <begin position="120"/>
        <end position="131"/>
    </location>
</feature>
<feature type="compositionally biased region" description="Polar residues" evidence="1">
    <location>
        <begin position="99"/>
        <end position="118"/>
    </location>
</feature>
<dbReference type="PROSITE" id="PS51724">
    <property type="entry name" value="SPOR"/>
    <property type="match status" value="1"/>
</dbReference>
<dbReference type="Pfam" id="PF05036">
    <property type="entry name" value="SPOR"/>
    <property type="match status" value="1"/>
</dbReference>
<sequence length="534" mass="55761">MRQPSSIEPFTPSPTVVLHPALQAALENLDVQIEEELIRYRRQRRHPATTVPRRKPFPATSSGAAAIGILNHSIQLPTPRSSIYGSSYGSSTYDSHNSYDSQATRQVGQSQVGQSAAQINPPPPPPTPPVHPVHQTAHQTVHQTVVSRPQPPEMAVPTASPAPVTFAADPRANRAADEATAARIASYAEQHDLSAYTPSSTLQKFVQQPVSYSTSDASNAPDDYLASSEELLRSIGEADPDQPSDLNTHSLLNTLLTPMGIGSMLLLVLASTTLGYVIMNPGSLGLWTPDANPDSSANSSTNPVATAGGTVPSPDLTSDEFVDLDLGTLSTLPKQTSRSGAQTEKSTKSTQSQSAKSNTSVGKPSTPAVSSPPQAAAAAAPSEIPVAPAPQPSLSTVVVPAAPPVMSVPEPAIPAPVPEPAPVSPEPISTVPPPIEPVPAAEPAPSVAAASTDPIAPTAATTPPAQNNYYYVVTEYSGDASLQQARSAVPDAYVRNLPDEGAKVQLGAFNDETKAQELLQQLQQQGIEAQVYQP</sequence>
<accession>A0AA96WXC8</accession>
<proteinExistence type="predicted"/>
<dbReference type="RefSeq" id="WP_316432216.1">
    <property type="nucleotide sequence ID" value="NZ_CP053586.1"/>
</dbReference>
<feature type="compositionally biased region" description="Polar residues" evidence="1">
    <location>
        <begin position="136"/>
        <end position="147"/>
    </location>
</feature>
<feature type="domain" description="SPOR" evidence="2">
    <location>
        <begin position="496"/>
        <end position="534"/>
    </location>
</feature>
<protein>
    <recommendedName>
        <fullName evidence="2">SPOR domain-containing protein</fullName>
    </recommendedName>
</protein>
<feature type="region of interest" description="Disordered" evidence="1">
    <location>
        <begin position="87"/>
        <end position="159"/>
    </location>
</feature>
<evidence type="ECO:0000259" key="2">
    <source>
        <dbReference type="PROSITE" id="PS51724"/>
    </source>
</evidence>
<feature type="region of interest" description="Disordered" evidence="1">
    <location>
        <begin position="290"/>
        <end position="382"/>
    </location>
</feature>
<dbReference type="AlphaFoldDB" id="A0AA96WXC8"/>
<evidence type="ECO:0000313" key="3">
    <source>
        <dbReference type="EMBL" id="WNZ26022.1"/>
    </source>
</evidence>
<dbReference type="EMBL" id="CP053586">
    <property type="protein sequence ID" value="WNZ26022.1"/>
    <property type="molecule type" value="Genomic_DNA"/>
</dbReference>
<feature type="compositionally biased region" description="Low complexity" evidence="1">
    <location>
        <begin position="342"/>
        <end position="382"/>
    </location>
</feature>
<dbReference type="SUPFAM" id="SSF110997">
    <property type="entry name" value="Sporulation related repeat"/>
    <property type="match status" value="1"/>
</dbReference>
<dbReference type="InterPro" id="IPR036680">
    <property type="entry name" value="SPOR-like_sf"/>
</dbReference>
<organism evidence="3">
    <name type="scientific">Leptolyngbya sp. NK1-12</name>
    <dbReference type="NCBI Taxonomy" id="2547451"/>
    <lineage>
        <taxon>Bacteria</taxon>
        <taxon>Bacillati</taxon>
        <taxon>Cyanobacteriota</taxon>
        <taxon>Cyanophyceae</taxon>
        <taxon>Leptolyngbyales</taxon>
        <taxon>Leptolyngbyaceae</taxon>
        <taxon>Leptolyngbya group</taxon>
        <taxon>Leptolyngbya</taxon>
    </lineage>
</organism>
<name>A0AA96WXC8_9CYAN</name>
<feature type="compositionally biased region" description="Low complexity" evidence="1">
    <location>
        <begin position="87"/>
        <end position="98"/>
    </location>
</feature>
<feature type="region of interest" description="Disordered" evidence="1">
    <location>
        <begin position="436"/>
        <end position="464"/>
    </location>
</feature>
<gene>
    <name evidence="3" type="ORF">HJG54_26490</name>
</gene>
<feature type="compositionally biased region" description="Low complexity" evidence="1">
    <location>
        <begin position="443"/>
        <end position="464"/>
    </location>
</feature>
<reference evidence="3" key="1">
    <citation type="submission" date="2020-05" db="EMBL/GenBank/DDBJ databases">
        <authorList>
            <person name="Zhu T."/>
            <person name="Keshari N."/>
            <person name="Lu X."/>
        </authorList>
    </citation>
    <scope>NUCLEOTIDE SEQUENCE</scope>
    <source>
        <strain evidence="3">NK1-12</strain>
    </source>
</reference>
<dbReference type="GO" id="GO:0042834">
    <property type="term" value="F:peptidoglycan binding"/>
    <property type="evidence" value="ECO:0007669"/>
    <property type="project" value="InterPro"/>
</dbReference>
<dbReference type="InterPro" id="IPR007730">
    <property type="entry name" value="SPOR-like_dom"/>
</dbReference>
<evidence type="ECO:0000256" key="1">
    <source>
        <dbReference type="SAM" id="MobiDB-lite"/>
    </source>
</evidence>
<feature type="compositionally biased region" description="Polar residues" evidence="1">
    <location>
        <begin position="328"/>
        <end position="341"/>
    </location>
</feature>
<feature type="compositionally biased region" description="Polar residues" evidence="1">
    <location>
        <begin position="293"/>
        <end position="304"/>
    </location>
</feature>